<dbReference type="VEuPathDB" id="VectorBase:PPAI000355"/>
<dbReference type="CTD" id="39940"/>
<dbReference type="KEGG" id="ppap:129802295"/>
<accession>A0A1B0CZ33</accession>
<dbReference type="PANTHER" id="PTHR16092:SF14">
    <property type="entry name" value="EXOCYST COMPLEX COMPONENT 1 ISOFORM X1"/>
    <property type="match status" value="1"/>
</dbReference>
<dbReference type="EnsemblMetazoa" id="PPAI000355-RA">
    <property type="protein sequence ID" value="PPAI000355-PA"/>
    <property type="gene ID" value="PPAI000355"/>
</dbReference>
<dbReference type="SMART" id="SM01313">
    <property type="entry name" value="Sec3-PIP2_bind"/>
    <property type="match status" value="1"/>
</dbReference>
<dbReference type="OrthoDB" id="27109at2759"/>
<proteinExistence type="inferred from homology"/>
<organism evidence="6 7">
    <name type="scientific">Phlebotomus papatasi</name>
    <name type="common">Sandfly</name>
    <dbReference type="NCBI Taxonomy" id="29031"/>
    <lineage>
        <taxon>Eukaryota</taxon>
        <taxon>Metazoa</taxon>
        <taxon>Ecdysozoa</taxon>
        <taxon>Arthropoda</taxon>
        <taxon>Hexapoda</taxon>
        <taxon>Insecta</taxon>
        <taxon>Pterygota</taxon>
        <taxon>Neoptera</taxon>
        <taxon>Endopterygota</taxon>
        <taxon>Diptera</taxon>
        <taxon>Nematocera</taxon>
        <taxon>Psychodoidea</taxon>
        <taxon>Psychodidae</taxon>
        <taxon>Phlebotomus</taxon>
        <taxon>Phlebotomus</taxon>
    </lineage>
</organism>
<evidence type="ECO:0000259" key="5">
    <source>
        <dbReference type="SMART" id="SM01313"/>
    </source>
</evidence>
<dbReference type="EMBL" id="AJVK01009473">
    <property type="status" value="NOT_ANNOTATED_CDS"/>
    <property type="molecule type" value="Genomic_DNA"/>
</dbReference>
<dbReference type="Pfam" id="PF09763">
    <property type="entry name" value="Sec3_CC"/>
    <property type="match status" value="1"/>
</dbReference>
<dbReference type="InterPro" id="IPR019160">
    <property type="entry name" value="Sec3_CC"/>
</dbReference>
<comment type="similarity">
    <text evidence="1">Belongs to the SEC3 family.</text>
</comment>
<dbReference type="Gene3D" id="2.30.29.90">
    <property type="match status" value="1"/>
</dbReference>
<dbReference type="RefSeq" id="XP_055703984.1">
    <property type="nucleotide sequence ID" value="XM_055848009.1"/>
</dbReference>
<dbReference type="GO" id="GO:0006893">
    <property type="term" value="P:Golgi to plasma membrane transport"/>
    <property type="evidence" value="ECO:0007669"/>
    <property type="project" value="TreeGrafter"/>
</dbReference>
<evidence type="ECO:0000256" key="4">
    <source>
        <dbReference type="ARBA" id="ARBA00023054"/>
    </source>
</evidence>
<dbReference type="GO" id="GO:0005886">
    <property type="term" value="C:plasma membrane"/>
    <property type="evidence" value="ECO:0007669"/>
    <property type="project" value="TreeGrafter"/>
</dbReference>
<keyword evidence="2" id="KW-0813">Transport</keyword>
<feature type="domain" description="Exocyst complex component Sec3 PIP2-binding N-terminal" evidence="5">
    <location>
        <begin position="30"/>
        <end position="121"/>
    </location>
</feature>
<keyword evidence="7" id="KW-1185">Reference proteome</keyword>
<evidence type="ECO:0000256" key="2">
    <source>
        <dbReference type="ARBA" id="ARBA00022448"/>
    </source>
</evidence>
<dbReference type="GeneID" id="129802295"/>
<dbReference type="Pfam" id="PF20654">
    <property type="entry name" value="Sec3_C-term"/>
    <property type="match status" value="1"/>
</dbReference>
<dbReference type="CDD" id="cd14683">
    <property type="entry name" value="PH-EXOC1"/>
    <property type="match status" value="1"/>
</dbReference>
<dbReference type="PANTHER" id="PTHR16092">
    <property type="entry name" value="SEC3/SYNTAXIN-RELATED"/>
    <property type="match status" value="1"/>
</dbReference>
<keyword evidence="3" id="KW-0268">Exocytosis</keyword>
<evidence type="ECO:0000256" key="3">
    <source>
        <dbReference type="ARBA" id="ARBA00022483"/>
    </source>
</evidence>
<evidence type="ECO:0000313" key="6">
    <source>
        <dbReference type="EnsemblMetazoa" id="PPAI000355-PA"/>
    </source>
</evidence>
<dbReference type="InterPro" id="IPR048628">
    <property type="entry name" value="Sec3_C"/>
</dbReference>
<evidence type="ECO:0000256" key="1">
    <source>
        <dbReference type="ARBA" id="ARBA00006518"/>
    </source>
</evidence>
<dbReference type="VEuPathDB" id="VectorBase:PPAPM1_009702"/>
<dbReference type="AlphaFoldDB" id="A0A1B0CZ33"/>
<reference evidence="6" key="1">
    <citation type="submission" date="2022-08" db="UniProtKB">
        <authorList>
            <consortium name="EnsemblMetazoa"/>
        </authorList>
    </citation>
    <scope>IDENTIFICATION</scope>
    <source>
        <strain evidence="6">Israel</strain>
    </source>
</reference>
<name>A0A1B0CZ33_PHLPP</name>
<evidence type="ECO:0000313" key="7">
    <source>
        <dbReference type="Proteomes" id="UP000092462"/>
    </source>
</evidence>
<dbReference type="GO" id="GO:0006887">
    <property type="term" value="P:exocytosis"/>
    <property type="evidence" value="ECO:0007669"/>
    <property type="project" value="UniProtKB-KW"/>
</dbReference>
<sequence>MAGIKYMLQKEVFESDERILSVCNVTELYKKKKSSYLTIVSATRSRMTQVTLSQVKQYDKGVYKKKRTWTLEEVKVVDGKHDSPETHELDISLEKQYKWFAVNLHERQNFITVLWKQINKHVAGEKAIFKNIPKAWLTEQSPERVVREKSDSVNEEECPEDAEAYEEFHALTDKEEMHLQSLIGECNFAISDAEQFMEQLGRNLQELDGANVQSVLASEKQVNALMEQIETAIAEAERVEERLDAYDEILCHIRDTMEKMGEKNTMIEVANANNIKLMVELERIVSQLDLAHAHQVALTDTDLTSPNGLAAAIAAGRALQTSMNSDIDPALLRLTAVQDQRKRFEKWKAKFSQTISRHLNNMFIHLGNDLGEGQGSEAFLPKHTSVHRELSAYAELMHWLKSMDRKAYDQLAKVYTSSLNKVYDREIRHFFDQARQQVMREDVAASTSATRGKQLLQPYGIIGVNRDLWAPGIEAAERQKLDGILEKVLGDLEPVALSEQLFCISFFQMDVLSPTSRNTQTTLEAVAEREDAAVIVSPPQKKIDRQINEEVRKMMTELFACLEPELNSFIQSFEKVDSFYSMYVLVRLSQHVMSAQDAHSFLSMTFASALVHVKRNFDKFMQTQLQSVREARVPKRSKCGLLPYVENFEEFATSAERIFKKSERRADLDKWYTQLVATIFEAIPNHAQEHSKTPRQVVNMENYHHMHSLLAQLKVAALDGQKKEAKMRYKEALDAYVTKYFGRPLEKLNLFFEGVQLKVQQGVKEQEISYQMAYSKQELRKVIAQYPAREVKKGLESLYKKVEKHLCEEENLLQVVWRAMQEEFIAQYNFLEERIQRCYAGAMITLDFSIDDILEFFSEIARSH</sequence>
<dbReference type="GO" id="GO:0005546">
    <property type="term" value="F:phosphatidylinositol-4,5-bisphosphate binding"/>
    <property type="evidence" value="ECO:0007669"/>
    <property type="project" value="TreeGrafter"/>
</dbReference>
<dbReference type="Proteomes" id="UP000092462">
    <property type="component" value="Unassembled WGS sequence"/>
</dbReference>
<dbReference type="Pfam" id="PF15277">
    <property type="entry name" value="Sec3-PIP2_bind"/>
    <property type="match status" value="1"/>
</dbReference>
<dbReference type="InterPro" id="IPR028258">
    <property type="entry name" value="Sec3-PIP2_bind"/>
</dbReference>
<keyword evidence="4" id="KW-0175">Coiled coil</keyword>
<dbReference type="GO" id="GO:0000145">
    <property type="term" value="C:exocyst"/>
    <property type="evidence" value="ECO:0007669"/>
    <property type="project" value="InterPro"/>
</dbReference>
<protein>
    <recommendedName>
        <fullName evidence="5">Exocyst complex component Sec3 PIP2-binding N-terminal domain-containing protein</fullName>
    </recommendedName>
</protein>